<dbReference type="Proteomes" id="UP000824120">
    <property type="component" value="Chromosome 3"/>
</dbReference>
<accession>A0A9J5ZVH2</accession>
<evidence type="ECO:0000313" key="1">
    <source>
        <dbReference type="EMBL" id="KAG5615972.1"/>
    </source>
</evidence>
<gene>
    <name evidence="1" type="ORF">H5410_015796</name>
</gene>
<organism evidence="1 2">
    <name type="scientific">Solanum commersonii</name>
    <name type="common">Commerson's wild potato</name>
    <name type="synonym">Commerson's nightshade</name>
    <dbReference type="NCBI Taxonomy" id="4109"/>
    <lineage>
        <taxon>Eukaryota</taxon>
        <taxon>Viridiplantae</taxon>
        <taxon>Streptophyta</taxon>
        <taxon>Embryophyta</taxon>
        <taxon>Tracheophyta</taxon>
        <taxon>Spermatophyta</taxon>
        <taxon>Magnoliopsida</taxon>
        <taxon>eudicotyledons</taxon>
        <taxon>Gunneridae</taxon>
        <taxon>Pentapetalae</taxon>
        <taxon>asterids</taxon>
        <taxon>lamiids</taxon>
        <taxon>Solanales</taxon>
        <taxon>Solanaceae</taxon>
        <taxon>Solanoideae</taxon>
        <taxon>Solaneae</taxon>
        <taxon>Solanum</taxon>
    </lineage>
</organism>
<evidence type="ECO:0000313" key="2">
    <source>
        <dbReference type="Proteomes" id="UP000824120"/>
    </source>
</evidence>
<reference evidence="1 2" key="1">
    <citation type="submission" date="2020-09" db="EMBL/GenBank/DDBJ databases">
        <title>De no assembly of potato wild relative species, Solanum commersonii.</title>
        <authorList>
            <person name="Cho K."/>
        </authorList>
    </citation>
    <scope>NUCLEOTIDE SEQUENCE [LARGE SCALE GENOMIC DNA]</scope>
    <source>
        <strain evidence="1">LZ3.2</strain>
        <tissue evidence="1">Leaf</tissue>
    </source>
</reference>
<protein>
    <submittedName>
        <fullName evidence="1">Uncharacterized protein</fullName>
    </submittedName>
</protein>
<dbReference type="OrthoDB" id="1306364at2759"/>
<comment type="caution">
    <text evidence="1">The sequence shown here is derived from an EMBL/GenBank/DDBJ whole genome shotgun (WGS) entry which is preliminary data.</text>
</comment>
<keyword evidence="2" id="KW-1185">Reference proteome</keyword>
<name>A0A9J5ZVH2_SOLCO</name>
<dbReference type="AlphaFoldDB" id="A0A9J5ZVH2"/>
<proteinExistence type="predicted"/>
<dbReference type="EMBL" id="JACXVP010000003">
    <property type="protein sequence ID" value="KAG5615972.1"/>
    <property type="molecule type" value="Genomic_DNA"/>
</dbReference>
<sequence>MENSTEQKATTIKRFIDTTVNVDVAATRSNVITSLTHGFINSLQPCLLACSKPLQVMSLTPFVKFINDGFAAYISLEDV</sequence>